<dbReference type="AlphaFoldDB" id="A0AAE4YFR4"/>
<comment type="caution">
    <text evidence="1">The sequence shown here is derived from an EMBL/GenBank/DDBJ whole genome shotgun (WGS) entry which is preliminary data.</text>
</comment>
<sequence>MSGSRRLAYEFFRCTVFPARNAILAIAAAIWIALSGIAAAHSFTAAILVVGENVEQDLAEAVRGFLLAADERDGHPNETSDGHLGGVDVHVLPLPAEATRLVQELTGSPDEAADVVIVLGPKPADDDAASKYSRASIVLVQALLAEGWNGDDRMEGFITRYRLAYGKEPDPLAASAYHAARRLDVAIRPLDGAGPRDELLEAWQASEVGLPR</sequence>
<dbReference type="EMBL" id="JAABNR010000014">
    <property type="protein sequence ID" value="NBZ88845.1"/>
    <property type="molecule type" value="Genomic_DNA"/>
</dbReference>
<reference evidence="1" key="1">
    <citation type="submission" date="2020-01" db="EMBL/GenBank/DDBJ databases">
        <authorList>
            <person name="Chen W.-M."/>
        </authorList>
    </citation>
    <scope>NUCLEOTIDE SEQUENCE</scope>
    <source>
        <strain evidence="1">CYK-10</strain>
    </source>
</reference>
<proteinExistence type="predicted"/>
<name>A0AAE4YFR4_9RHOB</name>
<evidence type="ECO:0000313" key="2">
    <source>
        <dbReference type="Proteomes" id="UP001193501"/>
    </source>
</evidence>
<gene>
    <name evidence="1" type="ORF">GV832_14725</name>
</gene>
<organism evidence="1 2">
    <name type="scientific">Stagnihabitans tardus</name>
    <dbReference type="NCBI Taxonomy" id="2699202"/>
    <lineage>
        <taxon>Bacteria</taxon>
        <taxon>Pseudomonadati</taxon>
        <taxon>Pseudomonadota</taxon>
        <taxon>Alphaproteobacteria</taxon>
        <taxon>Rhodobacterales</taxon>
        <taxon>Paracoccaceae</taxon>
        <taxon>Stagnihabitans</taxon>
    </lineage>
</organism>
<evidence type="ECO:0000313" key="1">
    <source>
        <dbReference type="EMBL" id="NBZ88845.1"/>
    </source>
</evidence>
<dbReference type="Proteomes" id="UP001193501">
    <property type="component" value="Unassembled WGS sequence"/>
</dbReference>
<dbReference type="Gene3D" id="3.40.50.2300">
    <property type="match status" value="1"/>
</dbReference>
<dbReference type="RefSeq" id="WP_168775662.1">
    <property type="nucleotide sequence ID" value="NZ_JAABNR010000014.1"/>
</dbReference>
<protein>
    <submittedName>
        <fullName evidence="1">Uncharacterized protein</fullName>
    </submittedName>
</protein>
<accession>A0AAE4YFR4</accession>
<keyword evidence="2" id="KW-1185">Reference proteome</keyword>